<feature type="domain" description="AMP-dependent synthetase/ligase" evidence="6">
    <location>
        <begin position="10"/>
        <end position="367"/>
    </location>
</feature>
<dbReference type="Pfam" id="PF13193">
    <property type="entry name" value="AMP-binding_C"/>
    <property type="match status" value="1"/>
</dbReference>
<dbReference type="Pfam" id="PF00501">
    <property type="entry name" value="AMP-binding"/>
    <property type="match status" value="1"/>
</dbReference>
<dbReference type="Proteomes" id="UP000244081">
    <property type="component" value="Unassembled WGS sequence"/>
</dbReference>
<proteinExistence type="inferred from homology"/>
<evidence type="ECO:0000256" key="2">
    <source>
        <dbReference type="ARBA" id="ARBA00022598"/>
    </source>
</evidence>
<dbReference type="InterPro" id="IPR000873">
    <property type="entry name" value="AMP-dep_synth/lig_dom"/>
</dbReference>
<dbReference type="Gene3D" id="3.40.50.12780">
    <property type="entry name" value="N-terminal domain of ligase-like"/>
    <property type="match status" value="1"/>
</dbReference>
<dbReference type="InterPro" id="IPR025110">
    <property type="entry name" value="AMP-bd_C"/>
</dbReference>
<evidence type="ECO:0000256" key="1">
    <source>
        <dbReference type="ARBA" id="ARBA00006432"/>
    </source>
</evidence>
<dbReference type="GO" id="GO:0006631">
    <property type="term" value="P:fatty acid metabolic process"/>
    <property type="evidence" value="ECO:0007669"/>
    <property type="project" value="TreeGrafter"/>
</dbReference>
<dbReference type="SUPFAM" id="SSF56801">
    <property type="entry name" value="Acetyl-CoA synthetase-like"/>
    <property type="match status" value="1"/>
</dbReference>
<dbReference type="PANTHER" id="PTHR43201:SF5">
    <property type="entry name" value="MEDIUM-CHAIN ACYL-COA LIGASE ACSF2, MITOCHONDRIAL"/>
    <property type="match status" value="1"/>
</dbReference>
<keyword evidence="2" id="KW-0436">Ligase</keyword>
<dbReference type="PANTHER" id="PTHR43201">
    <property type="entry name" value="ACYL-COA SYNTHETASE"/>
    <property type="match status" value="1"/>
</dbReference>
<accession>A0A2T5VIJ5</accession>
<dbReference type="InterPro" id="IPR042099">
    <property type="entry name" value="ANL_N_sf"/>
</dbReference>
<evidence type="ECO:0000256" key="4">
    <source>
        <dbReference type="ARBA" id="ARBA00066616"/>
    </source>
</evidence>
<comment type="caution">
    <text evidence="8">The sequence shown here is derived from an EMBL/GenBank/DDBJ whole genome shotgun (WGS) entry which is preliminary data.</text>
</comment>
<name>A0A2T5VIJ5_9HYPH</name>
<evidence type="ECO:0000313" key="8">
    <source>
        <dbReference type="EMBL" id="PTW63546.1"/>
    </source>
</evidence>
<comment type="catalytic activity">
    <reaction evidence="3">
        <text>3-(methylsulfanyl)propanoate + ATP + CoA = 3-(methylsulfanyl)propanoyl-CoA + AMP + diphosphate</text>
        <dbReference type="Rhea" id="RHEA:43052"/>
        <dbReference type="ChEBI" id="CHEBI:30616"/>
        <dbReference type="ChEBI" id="CHEBI:33019"/>
        <dbReference type="ChEBI" id="CHEBI:49016"/>
        <dbReference type="ChEBI" id="CHEBI:57287"/>
        <dbReference type="ChEBI" id="CHEBI:82815"/>
        <dbReference type="ChEBI" id="CHEBI:456215"/>
        <dbReference type="EC" id="6.2.1.44"/>
    </reaction>
    <physiologicalReaction direction="left-to-right" evidence="3">
        <dbReference type="Rhea" id="RHEA:43053"/>
    </physiologicalReaction>
</comment>
<dbReference type="EMBL" id="QAYG01000001">
    <property type="protein sequence ID" value="PTW63546.1"/>
    <property type="molecule type" value="Genomic_DNA"/>
</dbReference>
<dbReference type="PROSITE" id="PS00455">
    <property type="entry name" value="AMP_BINDING"/>
    <property type="match status" value="1"/>
</dbReference>
<dbReference type="OrthoDB" id="9803968at2"/>
<evidence type="ECO:0000256" key="3">
    <source>
        <dbReference type="ARBA" id="ARBA00051915"/>
    </source>
</evidence>
<comment type="similarity">
    <text evidence="1">Belongs to the ATP-dependent AMP-binding enzyme family.</text>
</comment>
<dbReference type="Gene3D" id="3.30.300.30">
    <property type="match status" value="1"/>
</dbReference>
<dbReference type="InterPro" id="IPR045851">
    <property type="entry name" value="AMP-bd_C_sf"/>
</dbReference>
<keyword evidence="9" id="KW-1185">Reference proteome</keyword>
<dbReference type="GO" id="GO:0031956">
    <property type="term" value="F:medium-chain fatty acid-CoA ligase activity"/>
    <property type="evidence" value="ECO:0007669"/>
    <property type="project" value="TreeGrafter"/>
</dbReference>
<feature type="domain" description="AMP-binding enzyme C-terminal" evidence="7">
    <location>
        <begin position="418"/>
        <end position="493"/>
    </location>
</feature>
<sequence length="521" mass="56750">MEWLTDMAARRADLTPTRTAFIDHESGATLTFRQVNDRANALARALEAQTGETGARVAVLCHNRPDFFVLLFAAQKAGLVLVPLNWRQPPAELAPIIAESGARVLISDRQTAETAKALAQRCDLQRLSFEPGEGCDCLDDLAAAHSSAPLGDGRIPADRPWYLLFTSGTTGLPKAVIQTASMAWANAVNYVQATDLVSSDRAVNYLPLFHTAGINLFTLPLFLFGGTSTVLRKFDEDAVLDLIDRGDVSAFFAVPAIYQALALNGRFASTDFSHVRSLGCGGAPISANLLETYLRRGVTVCNGMGMTETGPTVFLMDPANAARKIGSVGKAQILSEIRLMDAEERVVEGAGEGELQIRGANVTPGYFGNEIATHAAFTNDGWLKTGDVGRRDEDGYWYIVDRLKDMYISGGENVYPAEVERVLVSHEAIQEAVVTGVPDMRWGEVGAAFLILRQGAELDLASLDRWCRDRLAAYKVPKSFRILEEMPRTAAGKVQKHVLRSTFLQSQTRQDIDQNAEGQRA</sequence>
<dbReference type="AlphaFoldDB" id="A0A2T5VIJ5"/>
<protein>
    <recommendedName>
        <fullName evidence="5">3-methylmercaptopropionyl-CoA ligase</fullName>
        <ecNumber evidence="4">6.2.1.44</ecNumber>
    </recommendedName>
</protein>
<reference evidence="8 9" key="1">
    <citation type="submission" date="2018-04" db="EMBL/GenBank/DDBJ databases">
        <title>Genomic Encyclopedia of Archaeal and Bacterial Type Strains, Phase II (KMG-II): from individual species to whole genera.</title>
        <authorList>
            <person name="Goeker M."/>
        </authorList>
    </citation>
    <scope>NUCLEOTIDE SEQUENCE [LARGE SCALE GENOMIC DNA]</scope>
    <source>
        <strain evidence="8 9">DSM 23382</strain>
    </source>
</reference>
<gene>
    <name evidence="8" type="ORF">C8N35_1011601</name>
</gene>
<dbReference type="RefSeq" id="WP_107988960.1">
    <property type="nucleotide sequence ID" value="NZ_QAYG01000001.1"/>
</dbReference>
<dbReference type="EC" id="6.2.1.44" evidence="4"/>
<dbReference type="InterPro" id="IPR020845">
    <property type="entry name" value="AMP-binding_CS"/>
</dbReference>
<evidence type="ECO:0000256" key="5">
    <source>
        <dbReference type="ARBA" id="ARBA00067668"/>
    </source>
</evidence>
<evidence type="ECO:0000259" key="7">
    <source>
        <dbReference type="Pfam" id="PF13193"/>
    </source>
</evidence>
<evidence type="ECO:0000259" key="6">
    <source>
        <dbReference type="Pfam" id="PF00501"/>
    </source>
</evidence>
<organism evidence="8 9">
    <name type="scientific">Breoghania corrubedonensis</name>
    <dbReference type="NCBI Taxonomy" id="665038"/>
    <lineage>
        <taxon>Bacteria</taxon>
        <taxon>Pseudomonadati</taxon>
        <taxon>Pseudomonadota</taxon>
        <taxon>Alphaproteobacteria</taxon>
        <taxon>Hyphomicrobiales</taxon>
        <taxon>Stappiaceae</taxon>
        <taxon>Breoghania</taxon>
    </lineage>
</organism>
<dbReference type="FunFam" id="3.30.300.30:FF:000008">
    <property type="entry name" value="2,3-dihydroxybenzoate-AMP ligase"/>
    <property type="match status" value="1"/>
</dbReference>
<evidence type="ECO:0000313" key="9">
    <source>
        <dbReference type="Proteomes" id="UP000244081"/>
    </source>
</evidence>